<comment type="caution">
    <text evidence="3">The sequence shown here is derived from an EMBL/GenBank/DDBJ whole genome shotgun (WGS) entry which is preliminary data.</text>
</comment>
<feature type="region of interest" description="Disordered" evidence="1">
    <location>
        <begin position="84"/>
        <end position="162"/>
    </location>
</feature>
<dbReference type="Proteomes" id="UP000242694">
    <property type="component" value="Unassembled WGS sequence"/>
</dbReference>
<dbReference type="RefSeq" id="WP_059107690.1">
    <property type="nucleotide sequence ID" value="NZ_AP024589.1"/>
</dbReference>
<dbReference type="InterPro" id="IPR006485">
    <property type="entry name" value="Phage-like_holin"/>
</dbReference>
<keyword evidence="2" id="KW-1133">Transmembrane helix</keyword>
<protein>
    <submittedName>
        <fullName evidence="3">Phage holin</fullName>
    </submittedName>
</protein>
<sequence>MNWKLRFKNKPTLVAIVGACLLLVKQVTELFGLDLSAQLEQIADILGTIILLLVTVGIINDPTTEGVNDTELVKQYNKPRKQGLMPVDFVKPPQKEDENVAPEAKAKEIEDFDTNQPFTDDSDEVDFDVADDEADETLKRGASAYHDDQILKEDDENASETN</sequence>
<dbReference type="EMBL" id="PPQW01000034">
    <property type="protein sequence ID" value="PNZ67272.1"/>
    <property type="molecule type" value="Genomic_DNA"/>
</dbReference>
<dbReference type="Pfam" id="PF04531">
    <property type="entry name" value="Phage_holin_1"/>
    <property type="match status" value="1"/>
</dbReference>
<reference evidence="4 6" key="1">
    <citation type="journal article" date="2016" name="Front. Microbiol.">
        <title>Comprehensive Phylogenetic Analysis of Bovine Non-aureus Staphylococci Species Based on Whole-Genome Sequencing.</title>
        <authorList>
            <person name="Naushad S."/>
            <person name="Barkema H.W."/>
            <person name="Luby C."/>
            <person name="Condas L.A."/>
            <person name="Nobrega D.B."/>
            <person name="Carson D.A."/>
            <person name="De Buck J."/>
        </authorList>
    </citation>
    <scope>NUCLEOTIDE SEQUENCE [LARGE SCALE GENOMIC DNA]</scope>
    <source>
        <strain evidence="4 6">SNUC 993</strain>
    </source>
</reference>
<evidence type="ECO:0000313" key="3">
    <source>
        <dbReference type="EMBL" id="PNZ67272.1"/>
    </source>
</evidence>
<feature type="transmembrane region" description="Helical" evidence="2">
    <location>
        <begin position="42"/>
        <end position="59"/>
    </location>
</feature>
<feature type="compositionally biased region" description="Acidic residues" evidence="1">
    <location>
        <begin position="153"/>
        <end position="162"/>
    </location>
</feature>
<gene>
    <name evidence="4" type="ORF">BU607_08885</name>
    <name evidence="3" type="ORF">CD158_06595</name>
</gene>
<reference evidence="3 5" key="2">
    <citation type="submission" date="2017-08" db="EMBL/GenBank/DDBJ databases">
        <title>Draft genome sequences of 64 type strains of genus Staph aureus.</title>
        <authorList>
            <person name="Cole K."/>
            <person name="Golubchik T."/>
            <person name="Russell J."/>
            <person name="Foster D."/>
            <person name="Llewelyn M."/>
            <person name="Wilson D."/>
            <person name="Crook D."/>
            <person name="Paul J."/>
        </authorList>
    </citation>
    <scope>NUCLEOTIDE SEQUENCE [LARGE SCALE GENOMIC DNA]</scope>
    <source>
        <strain evidence="3 5">NCTC 12101</strain>
    </source>
</reference>
<name>A0AAP8TT02_9STAP</name>
<dbReference type="GeneID" id="64981884"/>
<dbReference type="EMBL" id="PZDI01000049">
    <property type="protein sequence ID" value="PTH15481.1"/>
    <property type="molecule type" value="Genomic_DNA"/>
</dbReference>
<evidence type="ECO:0000313" key="6">
    <source>
        <dbReference type="Proteomes" id="UP000242694"/>
    </source>
</evidence>
<evidence type="ECO:0000256" key="2">
    <source>
        <dbReference type="SAM" id="Phobius"/>
    </source>
</evidence>
<evidence type="ECO:0000313" key="4">
    <source>
        <dbReference type="EMBL" id="PTH15481.1"/>
    </source>
</evidence>
<accession>A0AAP8TT02</accession>
<proteinExistence type="predicted"/>
<evidence type="ECO:0000313" key="5">
    <source>
        <dbReference type="Proteomes" id="UP000242470"/>
    </source>
</evidence>
<keyword evidence="2" id="KW-0472">Membrane</keyword>
<keyword evidence="2" id="KW-0812">Transmembrane</keyword>
<dbReference type="NCBIfam" id="TIGR01598">
    <property type="entry name" value="holin_phiLC3"/>
    <property type="match status" value="1"/>
</dbReference>
<evidence type="ECO:0000256" key="1">
    <source>
        <dbReference type="SAM" id="MobiDB-lite"/>
    </source>
</evidence>
<dbReference type="AlphaFoldDB" id="A0AAP8TT02"/>
<keyword evidence="6" id="KW-1185">Reference proteome</keyword>
<reference evidence="4" key="3">
    <citation type="submission" date="2018-03" db="EMBL/GenBank/DDBJ databases">
        <authorList>
            <person name="Naushad S."/>
        </authorList>
    </citation>
    <scope>NUCLEOTIDE SEQUENCE</scope>
    <source>
        <strain evidence="4">SNUC 993</strain>
    </source>
</reference>
<dbReference type="Proteomes" id="UP000242470">
    <property type="component" value="Unassembled WGS sequence"/>
</dbReference>
<feature type="compositionally biased region" description="Acidic residues" evidence="1">
    <location>
        <begin position="120"/>
        <end position="135"/>
    </location>
</feature>
<feature type="compositionally biased region" description="Basic and acidic residues" evidence="1">
    <location>
        <begin position="93"/>
        <end position="109"/>
    </location>
</feature>
<organism evidence="3 5">
    <name type="scientific">Staphylococcus auricularis</name>
    <dbReference type="NCBI Taxonomy" id="29379"/>
    <lineage>
        <taxon>Bacteria</taxon>
        <taxon>Bacillati</taxon>
        <taxon>Bacillota</taxon>
        <taxon>Bacilli</taxon>
        <taxon>Bacillales</taxon>
        <taxon>Staphylococcaceae</taxon>
        <taxon>Staphylococcus</taxon>
    </lineage>
</organism>